<dbReference type="EMBL" id="LN714499">
    <property type="protein sequence ID" value="CEL75886.1"/>
    <property type="molecule type" value="Genomic_DNA"/>
</dbReference>
<feature type="transmembrane region" description="Helical" evidence="2">
    <location>
        <begin position="12"/>
        <end position="32"/>
    </location>
</feature>
<feature type="region of interest" description="Disordered" evidence="1">
    <location>
        <begin position="134"/>
        <end position="163"/>
    </location>
</feature>
<gene>
    <name evidence="3" type="ORF">BN1205_082710</name>
</gene>
<name>A0A0F7V3K8_TOXGV</name>
<evidence type="ECO:0000313" key="3">
    <source>
        <dbReference type="EMBL" id="CEL75886.1"/>
    </source>
</evidence>
<evidence type="ECO:0000256" key="1">
    <source>
        <dbReference type="SAM" id="MobiDB-lite"/>
    </source>
</evidence>
<accession>A0A0F7V3K8</accession>
<feature type="transmembrane region" description="Helical" evidence="2">
    <location>
        <begin position="64"/>
        <end position="87"/>
    </location>
</feature>
<feature type="transmembrane region" description="Helical" evidence="2">
    <location>
        <begin position="38"/>
        <end position="57"/>
    </location>
</feature>
<sequence length="163" mass="17098">MDDSLWERVPLLVRVFTAGSAFVLCCAGVVNVALPVCYTTGVVGLALVCAGVVALLCEFSPYGLNVLMGVCPLLGEYFFRGVVYLLVGLLPLGKEMSWLGRLAGSLMLLSGAANIAVHLALPAAVYYGPANGGMRPGHPDDDEEQPYAADECPPAPSPYDGLH</sequence>
<proteinExistence type="predicted"/>
<keyword evidence="2" id="KW-0812">Transmembrane</keyword>
<protein>
    <recommendedName>
        <fullName evidence="4">COPI associated protein</fullName>
    </recommendedName>
</protein>
<evidence type="ECO:0008006" key="4">
    <source>
        <dbReference type="Google" id="ProtNLM"/>
    </source>
</evidence>
<keyword evidence="2" id="KW-1133">Transmembrane helix</keyword>
<keyword evidence="2" id="KW-0472">Membrane</keyword>
<organism evidence="3">
    <name type="scientific">Toxoplasma gondii (strain ATCC 50861 / VEG)</name>
    <dbReference type="NCBI Taxonomy" id="432359"/>
    <lineage>
        <taxon>Eukaryota</taxon>
        <taxon>Sar</taxon>
        <taxon>Alveolata</taxon>
        <taxon>Apicomplexa</taxon>
        <taxon>Conoidasida</taxon>
        <taxon>Coccidia</taxon>
        <taxon>Eucoccidiorida</taxon>
        <taxon>Eimeriorina</taxon>
        <taxon>Sarcocystidae</taxon>
        <taxon>Toxoplasma</taxon>
    </lineage>
</organism>
<evidence type="ECO:0000256" key="2">
    <source>
        <dbReference type="SAM" id="Phobius"/>
    </source>
</evidence>
<feature type="transmembrane region" description="Helical" evidence="2">
    <location>
        <begin position="107"/>
        <end position="127"/>
    </location>
</feature>
<dbReference type="AlphaFoldDB" id="A0A0F7V3K8"/>
<reference evidence="3" key="1">
    <citation type="journal article" date="2015" name="PLoS ONE">
        <title>Comprehensive Evaluation of Toxoplasma gondii VEG and Neospora caninum LIV Genomes with Tachyzoite Stage Transcriptome and Proteome Defines Novel Transcript Features.</title>
        <authorList>
            <person name="Ramaprasad A."/>
            <person name="Mourier T."/>
            <person name="Naeem R."/>
            <person name="Malas T.B."/>
            <person name="Moussa E."/>
            <person name="Panigrahi A."/>
            <person name="Vermont S.J."/>
            <person name="Otto T.D."/>
            <person name="Wastling J."/>
            <person name="Pain A."/>
        </authorList>
    </citation>
    <scope>NUCLEOTIDE SEQUENCE</scope>
    <source>
        <strain evidence="3">VEG</strain>
    </source>
</reference>